<evidence type="ECO:0000256" key="4">
    <source>
        <dbReference type="ARBA" id="ARBA00012874"/>
    </source>
</evidence>
<dbReference type="SUPFAM" id="SSF56752">
    <property type="entry name" value="D-aminoacid aminotransferase-like PLP-dependent enzymes"/>
    <property type="match status" value="1"/>
</dbReference>
<dbReference type="EMBL" id="SIRE01000021">
    <property type="protein sequence ID" value="TBL73359.1"/>
    <property type="molecule type" value="Genomic_DNA"/>
</dbReference>
<dbReference type="Gene3D" id="3.30.470.10">
    <property type="match status" value="1"/>
</dbReference>
<evidence type="ECO:0000256" key="12">
    <source>
        <dbReference type="ARBA" id="ARBA00047911"/>
    </source>
</evidence>
<dbReference type="AlphaFoldDB" id="A0A4Q9DJ30"/>
<comment type="cofactor">
    <cofactor evidence="1">
        <name>pyridoxal 5'-phosphate</name>
        <dbReference type="ChEBI" id="CHEBI:597326"/>
    </cofactor>
</comment>
<dbReference type="InterPro" id="IPR043131">
    <property type="entry name" value="BCAT-like_N"/>
</dbReference>
<comment type="similarity">
    <text evidence="2">Belongs to the class-IV pyridoxal-phosphate-dependent aminotransferase family.</text>
</comment>
<evidence type="ECO:0000313" key="13">
    <source>
        <dbReference type="EMBL" id="TBL73359.1"/>
    </source>
</evidence>
<evidence type="ECO:0000256" key="5">
    <source>
        <dbReference type="ARBA" id="ARBA00021779"/>
    </source>
</evidence>
<dbReference type="InterPro" id="IPR050571">
    <property type="entry name" value="Class-IV_PLP-Dep_Aminotrnsfr"/>
</dbReference>
<gene>
    <name evidence="13" type="primary">dat</name>
    <name evidence="13" type="ORF">EYB31_27160</name>
</gene>
<dbReference type="RefSeq" id="WP_131016620.1">
    <property type="nucleotide sequence ID" value="NZ_SIRE01000021.1"/>
</dbReference>
<dbReference type="GO" id="GO:0005829">
    <property type="term" value="C:cytosol"/>
    <property type="evidence" value="ECO:0007669"/>
    <property type="project" value="TreeGrafter"/>
</dbReference>
<organism evidence="13 14">
    <name type="scientific">Paenibacillus thalictri</name>
    <dbReference type="NCBI Taxonomy" id="2527873"/>
    <lineage>
        <taxon>Bacteria</taxon>
        <taxon>Bacillati</taxon>
        <taxon>Bacillota</taxon>
        <taxon>Bacilli</taxon>
        <taxon>Bacillales</taxon>
        <taxon>Paenibacillaceae</taxon>
        <taxon>Paenibacillus</taxon>
    </lineage>
</organism>
<protein>
    <recommendedName>
        <fullName evidence="5">D-alanine aminotransferase</fullName>
        <ecNumber evidence="4">2.6.1.21</ecNumber>
    </recommendedName>
    <alternativeName>
        <fullName evidence="11">D-amino acid aminotransferase</fullName>
    </alternativeName>
    <alternativeName>
        <fullName evidence="9">D-amino acid transaminase</fullName>
    </alternativeName>
    <alternativeName>
        <fullName evidence="10">D-aspartate aminotransferase</fullName>
    </alternativeName>
</protein>
<name>A0A4Q9DJ30_9BACL</name>
<keyword evidence="8" id="KW-0663">Pyridoxal phosphate</keyword>
<evidence type="ECO:0000256" key="11">
    <source>
        <dbReference type="ARBA" id="ARBA00033391"/>
    </source>
</evidence>
<dbReference type="GO" id="GO:0008652">
    <property type="term" value="P:amino acid biosynthetic process"/>
    <property type="evidence" value="ECO:0007669"/>
    <property type="project" value="UniProtKB-ARBA"/>
</dbReference>
<keyword evidence="14" id="KW-1185">Reference proteome</keyword>
<dbReference type="EC" id="2.6.1.21" evidence="4"/>
<comment type="subunit">
    <text evidence="3">Homodimer.</text>
</comment>
<dbReference type="GO" id="GO:0046394">
    <property type="term" value="P:carboxylic acid biosynthetic process"/>
    <property type="evidence" value="ECO:0007669"/>
    <property type="project" value="UniProtKB-ARBA"/>
</dbReference>
<dbReference type="GO" id="GO:0030170">
    <property type="term" value="F:pyridoxal phosphate binding"/>
    <property type="evidence" value="ECO:0007669"/>
    <property type="project" value="InterPro"/>
</dbReference>
<evidence type="ECO:0000256" key="7">
    <source>
        <dbReference type="ARBA" id="ARBA00022679"/>
    </source>
</evidence>
<keyword evidence="6 13" id="KW-0032">Aminotransferase</keyword>
<dbReference type="InterPro" id="IPR001544">
    <property type="entry name" value="Aminotrans_IV"/>
</dbReference>
<dbReference type="InterPro" id="IPR043132">
    <property type="entry name" value="BCAT-like_C"/>
</dbReference>
<dbReference type="Proteomes" id="UP000293142">
    <property type="component" value="Unassembled WGS sequence"/>
</dbReference>
<evidence type="ECO:0000256" key="10">
    <source>
        <dbReference type="ARBA" id="ARBA00033316"/>
    </source>
</evidence>
<evidence type="ECO:0000256" key="6">
    <source>
        <dbReference type="ARBA" id="ARBA00022576"/>
    </source>
</evidence>
<evidence type="ECO:0000256" key="9">
    <source>
        <dbReference type="ARBA" id="ARBA00030138"/>
    </source>
</evidence>
<comment type="catalytic activity">
    <reaction evidence="12">
        <text>D-alanine + 2-oxoglutarate = D-glutamate + pyruvate</text>
        <dbReference type="Rhea" id="RHEA:15869"/>
        <dbReference type="ChEBI" id="CHEBI:15361"/>
        <dbReference type="ChEBI" id="CHEBI:16810"/>
        <dbReference type="ChEBI" id="CHEBI:29986"/>
        <dbReference type="ChEBI" id="CHEBI:57416"/>
        <dbReference type="EC" id="2.6.1.21"/>
    </reaction>
</comment>
<dbReference type="PANTHER" id="PTHR42743:SF10">
    <property type="entry name" value="D-ALANINE AMINOTRANSFERASE"/>
    <property type="match status" value="1"/>
</dbReference>
<dbReference type="GO" id="GO:0046416">
    <property type="term" value="P:D-amino acid metabolic process"/>
    <property type="evidence" value="ECO:0007669"/>
    <property type="project" value="InterPro"/>
</dbReference>
<dbReference type="InterPro" id="IPR005784">
    <property type="entry name" value="D_amino_transT"/>
</dbReference>
<dbReference type="Gene3D" id="3.20.10.10">
    <property type="entry name" value="D-amino Acid Aminotransferase, subunit A, domain 2"/>
    <property type="match status" value="1"/>
</dbReference>
<evidence type="ECO:0000256" key="1">
    <source>
        <dbReference type="ARBA" id="ARBA00001933"/>
    </source>
</evidence>
<reference evidence="13 14" key="1">
    <citation type="submission" date="2019-02" db="EMBL/GenBank/DDBJ databases">
        <title>Paenibacillus sp. nov., isolated from surface-sterilized tissue of Thalictrum simplex L.</title>
        <authorList>
            <person name="Tuo L."/>
        </authorList>
    </citation>
    <scope>NUCLEOTIDE SEQUENCE [LARGE SCALE GENOMIC DNA]</scope>
    <source>
        <strain evidence="13 14">N2SHLJ1</strain>
    </source>
</reference>
<evidence type="ECO:0000256" key="2">
    <source>
        <dbReference type="ARBA" id="ARBA00009320"/>
    </source>
</evidence>
<keyword evidence="7 13" id="KW-0808">Transferase</keyword>
<dbReference type="GO" id="GO:0047810">
    <property type="term" value="F:D-alanine-2-oxoglutarate aminotransferase activity"/>
    <property type="evidence" value="ECO:0007669"/>
    <property type="project" value="UniProtKB-EC"/>
</dbReference>
<evidence type="ECO:0000313" key="14">
    <source>
        <dbReference type="Proteomes" id="UP000293142"/>
    </source>
</evidence>
<dbReference type="Pfam" id="PF01063">
    <property type="entry name" value="Aminotran_4"/>
    <property type="match status" value="1"/>
</dbReference>
<dbReference type="NCBIfam" id="TIGR01121">
    <property type="entry name" value="D_amino_aminoT"/>
    <property type="match status" value="1"/>
</dbReference>
<dbReference type="PANTHER" id="PTHR42743">
    <property type="entry name" value="AMINO-ACID AMINOTRANSFERASE"/>
    <property type="match status" value="1"/>
</dbReference>
<sequence length="278" mass="31113">MYFFQDRYVPKEEIAVSPDDRGYYFGDGIYEVFRVYGGKVLEGKAHFQRFQRSADGVRIQLPYSAEELNSIVHKLIDVNQIADGIVYMQVTRGAAPRAHAFPKQSEPILLAYTSEMERPLDTMRKGISAVTLEDTRWLHCDLKTLNLLANVIAKQHALDQGAGDVIFHRSGTVTESSSSNFMMVKQGELYTHPANNLVLHGITRSVVLRLAKQLHIPVHEQPFTLEQLQLADEAFLTSTTSEIMPVVQIDGRAVGDGIPGPVSRKLQAAFEQEISELT</sequence>
<evidence type="ECO:0000256" key="3">
    <source>
        <dbReference type="ARBA" id="ARBA00011738"/>
    </source>
</evidence>
<dbReference type="InterPro" id="IPR036038">
    <property type="entry name" value="Aminotransferase-like"/>
</dbReference>
<accession>A0A4Q9DJ30</accession>
<dbReference type="FunFam" id="3.20.10.10:FF:000002">
    <property type="entry name" value="D-alanine aminotransferase"/>
    <property type="match status" value="1"/>
</dbReference>
<dbReference type="CDD" id="cd01558">
    <property type="entry name" value="D-AAT_like"/>
    <property type="match status" value="1"/>
</dbReference>
<proteinExistence type="inferred from homology"/>
<dbReference type="OrthoDB" id="9805628at2"/>
<comment type="caution">
    <text evidence="13">The sequence shown here is derived from an EMBL/GenBank/DDBJ whole genome shotgun (WGS) entry which is preliminary data.</text>
</comment>
<evidence type="ECO:0000256" key="8">
    <source>
        <dbReference type="ARBA" id="ARBA00022898"/>
    </source>
</evidence>